<dbReference type="STRING" id="765257.A0A0D0ABF4"/>
<dbReference type="GO" id="GO:0005525">
    <property type="term" value="F:GTP binding"/>
    <property type="evidence" value="ECO:0007669"/>
    <property type="project" value="InterPro"/>
</dbReference>
<reference evidence="2 3" key="1">
    <citation type="submission" date="2014-04" db="EMBL/GenBank/DDBJ databases">
        <authorList>
            <consortium name="DOE Joint Genome Institute"/>
            <person name="Kuo A."/>
            <person name="Kohler A."/>
            <person name="Costa M.D."/>
            <person name="Nagy L.G."/>
            <person name="Floudas D."/>
            <person name="Copeland A."/>
            <person name="Barry K.W."/>
            <person name="Cichocki N."/>
            <person name="Veneault-Fourrey C."/>
            <person name="LaButti K."/>
            <person name="Lindquist E.A."/>
            <person name="Lipzen A."/>
            <person name="Lundell T."/>
            <person name="Morin E."/>
            <person name="Murat C."/>
            <person name="Sun H."/>
            <person name="Tunlid A."/>
            <person name="Henrissat B."/>
            <person name="Grigoriev I.V."/>
            <person name="Hibbett D.S."/>
            <person name="Martin F."/>
            <person name="Nordberg H.P."/>
            <person name="Cantor M.N."/>
            <person name="Hua S.X."/>
        </authorList>
    </citation>
    <scope>NUCLEOTIDE SEQUENCE [LARGE SCALE GENOMIC DNA]</scope>
    <source>
        <strain evidence="2 3">441</strain>
    </source>
</reference>
<dbReference type="HOGENOM" id="CLU_050405_1_0_1"/>
<dbReference type="CDD" id="cd00882">
    <property type="entry name" value="Ras_like_GTPase"/>
    <property type="match status" value="1"/>
</dbReference>
<feature type="domain" description="G" evidence="1">
    <location>
        <begin position="5"/>
        <end position="94"/>
    </location>
</feature>
<gene>
    <name evidence="2" type="ORF">PISMIDRAFT_526919</name>
</gene>
<dbReference type="EMBL" id="KN833690">
    <property type="protein sequence ID" value="KIK29363.1"/>
    <property type="molecule type" value="Genomic_DNA"/>
</dbReference>
<dbReference type="Proteomes" id="UP000054018">
    <property type="component" value="Unassembled WGS sequence"/>
</dbReference>
<accession>A0A0D0ABF4</accession>
<dbReference type="SUPFAM" id="SSF52540">
    <property type="entry name" value="P-loop containing nucleoside triphosphate hydrolases"/>
    <property type="match status" value="1"/>
</dbReference>
<evidence type="ECO:0000259" key="1">
    <source>
        <dbReference type="Pfam" id="PF01926"/>
    </source>
</evidence>
<dbReference type="Pfam" id="PF01926">
    <property type="entry name" value="MMR_HSR1"/>
    <property type="match status" value="1"/>
</dbReference>
<reference evidence="3" key="2">
    <citation type="submission" date="2015-01" db="EMBL/GenBank/DDBJ databases">
        <title>Evolutionary Origins and Diversification of the Mycorrhizal Mutualists.</title>
        <authorList>
            <consortium name="DOE Joint Genome Institute"/>
            <consortium name="Mycorrhizal Genomics Consortium"/>
            <person name="Kohler A."/>
            <person name="Kuo A."/>
            <person name="Nagy L.G."/>
            <person name="Floudas D."/>
            <person name="Copeland A."/>
            <person name="Barry K.W."/>
            <person name="Cichocki N."/>
            <person name="Veneault-Fourrey C."/>
            <person name="LaButti K."/>
            <person name="Lindquist E.A."/>
            <person name="Lipzen A."/>
            <person name="Lundell T."/>
            <person name="Morin E."/>
            <person name="Murat C."/>
            <person name="Riley R."/>
            <person name="Ohm R."/>
            <person name="Sun H."/>
            <person name="Tunlid A."/>
            <person name="Henrissat B."/>
            <person name="Grigoriev I.V."/>
            <person name="Hibbett D.S."/>
            <person name="Martin F."/>
        </authorList>
    </citation>
    <scope>NUCLEOTIDE SEQUENCE [LARGE SCALE GENOMIC DNA]</scope>
    <source>
        <strain evidence="3">441</strain>
    </source>
</reference>
<organism evidence="2 3">
    <name type="scientific">Pisolithus microcarpus 441</name>
    <dbReference type="NCBI Taxonomy" id="765257"/>
    <lineage>
        <taxon>Eukaryota</taxon>
        <taxon>Fungi</taxon>
        <taxon>Dikarya</taxon>
        <taxon>Basidiomycota</taxon>
        <taxon>Agaricomycotina</taxon>
        <taxon>Agaricomycetes</taxon>
        <taxon>Agaricomycetidae</taxon>
        <taxon>Boletales</taxon>
        <taxon>Sclerodermatineae</taxon>
        <taxon>Pisolithaceae</taxon>
        <taxon>Pisolithus</taxon>
    </lineage>
</organism>
<dbReference type="InterPro" id="IPR006073">
    <property type="entry name" value="GTP-bd"/>
</dbReference>
<sequence>MSTRNVVLLGEVGSGKSSIINLIAGRHVAEPSNEAKGGTLDITCYTLSFSRSNVQVNLWDTPGWHPAEEKDVKQRQAVGEVDSLLQTLHATEGIHLLIFCMQAGRAPRSFLKMYNSIYLERAWCKTPVALVVTWLELMQPDMHTWWENNWRSLEKQKLYFHSHACVTTVDDSRDGKQVSQNRLRKLILHHVPTDSLSHVAFCPGPEDGVQLFVTGAREVLWSAPICFPTLAQRTQNDVLIMYDKPLSSAKMSFH</sequence>
<dbReference type="InterPro" id="IPR027417">
    <property type="entry name" value="P-loop_NTPase"/>
</dbReference>
<protein>
    <recommendedName>
        <fullName evidence="1">G domain-containing protein</fullName>
    </recommendedName>
</protein>
<name>A0A0D0ABF4_9AGAM</name>
<evidence type="ECO:0000313" key="2">
    <source>
        <dbReference type="EMBL" id="KIK29363.1"/>
    </source>
</evidence>
<dbReference type="Gene3D" id="3.40.50.300">
    <property type="entry name" value="P-loop containing nucleotide triphosphate hydrolases"/>
    <property type="match status" value="1"/>
</dbReference>
<keyword evidence="3" id="KW-1185">Reference proteome</keyword>
<proteinExistence type="predicted"/>
<evidence type="ECO:0000313" key="3">
    <source>
        <dbReference type="Proteomes" id="UP000054018"/>
    </source>
</evidence>
<dbReference type="OrthoDB" id="2611327at2759"/>
<dbReference type="AlphaFoldDB" id="A0A0D0ABF4"/>